<dbReference type="NCBIfam" id="NF047595">
    <property type="entry name" value="IS66_ISRel24_TnpA"/>
    <property type="match status" value="1"/>
</dbReference>
<name>A0ABU4ZKK2_9HYPH</name>
<gene>
    <name evidence="1" type="ORF">RFM68_15415</name>
</gene>
<organism evidence="1 2">
    <name type="scientific">Mesorhizobium montanum</name>
    <dbReference type="NCBI Taxonomy" id="3072323"/>
    <lineage>
        <taxon>Bacteria</taxon>
        <taxon>Pseudomonadati</taxon>
        <taxon>Pseudomonadota</taxon>
        <taxon>Alphaproteobacteria</taxon>
        <taxon>Hyphomicrobiales</taxon>
        <taxon>Phyllobacteriaceae</taxon>
        <taxon>Mesorhizobium</taxon>
    </lineage>
</organism>
<dbReference type="EMBL" id="JAVIJF010000010">
    <property type="protein sequence ID" value="MDX8525901.1"/>
    <property type="molecule type" value="Genomic_DNA"/>
</dbReference>
<dbReference type="InterPro" id="IPR010921">
    <property type="entry name" value="Trp_repressor/repl_initiator"/>
</dbReference>
<dbReference type="Pfam" id="PF01527">
    <property type="entry name" value="HTH_Tnp_1"/>
    <property type="match status" value="1"/>
</dbReference>
<dbReference type="RefSeq" id="WP_320233839.1">
    <property type="nucleotide sequence ID" value="NZ_JAVIJF010000010.1"/>
</dbReference>
<protein>
    <submittedName>
        <fullName evidence="1">Transposase</fullName>
    </submittedName>
</protein>
<accession>A0ABU4ZKK2</accession>
<dbReference type="Proteomes" id="UP001276840">
    <property type="component" value="Unassembled WGS sequence"/>
</dbReference>
<evidence type="ECO:0000313" key="2">
    <source>
        <dbReference type="Proteomes" id="UP001276840"/>
    </source>
</evidence>
<dbReference type="SUPFAM" id="SSF48295">
    <property type="entry name" value="TrpR-like"/>
    <property type="match status" value="1"/>
</dbReference>
<evidence type="ECO:0000313" key="1">
    <source>
        <dbReference type="EMBL" id="MDX8525901.1"/>
    </source>
</evidence>
<dbReference type="InterPro" id="IPR002514">
    <property type="entry name" value="Transposase_8"/>
</dbReference>
<keyword evidence="2" id="KW-1185">Reference proteome</keyword>
<comment type="caution">
    <text evidence="1">The sequence shown here is derived from an EMBL/GenBank/DDBJ whole genome shotgun (WGS) entry which is preliminary data.</text>
</comment>
<proteinExistence type="predicted"/>
<reference evidence="1 2" key="1">
    <citation type="submission" date="2023-08" db="EMBL/GenBank/DDBJ databases">
        <title>Implementing the SeqCode for naming new Mesorhizobium species isolated from Vachellia karroo root nodules.</title>
        <authorList>
            <person name="Van Lill M."/>
        </authorList>
    </citation>
    <scope>NUCLEOTIDE SEQUENCE [LARGE SCALE GENOMIC DNA]</scope>
    <source>
        <strain evidence="1 2">MSK 1335</strain>
    </source>
</reference>
<sequence>MGHAEYAAALGLSRHALRIWRDRLEESGDEMDWRSLLHPSARAQLSSAANCARRQYRLTPDAVDGRSHRRSFTEEQKRAIVAETERPGVVVAQVCRRHGIATSMAFRWRQEFGLTARKAPELALVEIADGAESEPPALAALRNLVRPPDGMVAIEVDDGRRVFAPAGASAAAVKRHLAGKEKAS</sequence>